<proteinExistence type="predicted"/>
<organism evidence="1 2">
    <name type="scientific">Diphasiastrum complanatum</name>
    <name type="common">Issler's clubmoss</name>
    <name type="synonym">Lycopodium complanatum</name>
    <dbReference type="NCBI Taxonomy" id="34168"/>
    <lineage>
        <taxon>Eukaryota</taxon>
        <taxon>Viridiplantae</taxon>
        <taxon>Streptophyta</taxon>
        <taxon>Embryophyta</taxon>
        <taxon>Tracheophyta</taxon>
        <taxon>Lycopodiopsida</taxon>
        <taxon>Lycopodiales</taxon>
        <taxon>Lycopodiaceae</taxon>
        <taxon>Lycopodioideae</taxon>
        <taxon>Diphasiastrum</taxon>
    </lineage>
</organism>
<dbReference type="EMBL" id="CM055095">
    <property type="protein sequence ID" value="KAJ7559339.1"/>
    <property type="molecule type" value="Genomic_DNA"/>
</dbReference>
<name>A0ACC2DYN2_DIPCM</name>
<protein>
    <submittedName>
        <fullName evidence="1">Uncharacterized protein</fullName>
    </submittedName>
</protein>
<evidence type="ECO:0000313" key="1">
    <source>
        <dbReference type="EMBL" id="KAJ7559339.1"/>
    </source>
</evidence>
<accession>A0ACC2DYN2</accession>
<evidence type="ECO:0000313" key="2">
    <source>
        <dbReference type="Proteomes" id="UP001162992"/>
    </source>
</evidence>
<gene>
    <name evidence="1" type="ORF">O6H91_04G080400</name>
</gene>
<keyword evidence="2" id="KW-1185">Reference proteome</keyword>
<sequence length="498" mass="55486">MMSGFISCHTIASASKGRKMGPANYGMAAPAKPHITHDHIPVAKGKTTRKFLPLQVPLAFQSGHNLLAPASNAEKVARGCTEVTCYLDTLHDVSTGSEHKAQSVNLADMVHEFIEGAVVQGETKCGRARCNCQMGTCDGVVEHGEDDIEDSISTIGGELFQILHGLVACISEEEHMLLCDVKKAAQLVTEQADRICEVEGADCSKGCLKRALMKILHDAGYNAAICKSKPDRNIVFPGNYYYIDVVLDDSQGKEQRLIVDTEFQCQFEIARPTDQYASILQELPLIFVGKSERLWQMVNLVSEAVKASLRKRCMPLPPWRKAEYMRAKWFSPYKRTTYTASNHQRSTARLQSGLVGHTAIKGFDWDIQFTSKLELNLGGAADWKQNNRSIIRSHQLLGIVSNMFDEHGLGAESWAANKPRINPDQITVVTTDWQPPTVKRGYSDKQKEIGTLGLILKESGSAKPLPHPQQSLYPENKIVPFLFFPRSKQRQLHEHLCW</sequence>
<dbReference type="Proteomes" id="UP001162992">
    <property type="component" value="Chromosome 4"/>
</dbReference>
<reference evidence="2" key="1">
    <citation type="journal article" date="2024" name="Proc. Natl. Acad. Sci. U.S.A.">
        <title>Extraordinary preservation of gene collinearity over three hundred million years revealed in homosporous lycophytes.</title>
        <authorList>
            <person name="Li C."/>
            <person name="Wickell D."/>
            <person name="Kuo L.Y."/>
            <person name="Chen X."/>
            <person name="Nie B."/>
            <person name="Liao X."/>
            <person name="Peng D."/>
            <person name="Ji J."/>
            <person name="Jenkins J."/>
            <person name="Williams M."/>
            <person name="Shu S."/>
            <person name="Plott C."/>
            <person name="Barry K."/>
            <person name="Rajasekar S."/>
            <person name="Grimwood J."/>
            <person name="Han X."/>
            <person name="Sun S."/>
            <person name="Hou Z."/>
            <person name="He W."/>
            <person name="Dai G."/>
            <person name="Sun C."/>
            <person name="Schmutz J."/>
            <person name="Leebens-Mack J.H."/>
            <person name="Li F.W."/>
            <person name="Wang L."/>
        </authorList>
    </citation>
    <scope>NUCLEOTIDE SEQUENCE [LARGE SCALE GENOMIC DNA]</scope>
    <source>
        <strain evidence="2">cv. PW_Plant_1</strain>
    </source>
</reference>
<comment type="caution">
    <text evidence="1">The sequence shown here is derived from an EMBL/GenBank/DDBJ whole genome shotgun (WGS) entry which is preliminary data.</text>
</comment>